<comment type="caution">
    <text evidence="1">The sequence shown here is derived from an EMBL/GenBank/DDBJ whole genome shotgun (WGS) entry which is preliminary data.</text>
</comment>
<protein>
    <submittedName>
        <fullName evidence="1">Uncharacterized protein</fullName>
    </submittedName>
</protein>
<evidence type="ECO:0000313" key="2">
    <source>
        <dbReference type="Proteomes" id="UP000499080"/>
    </source>
</evidence>
<keyword evidence="2" id="KW-1185">Reference proteome</keyword>
<accession>A0A4Y2B7U1</accession>
<name>A0A4Y2B7U1_ARAVE</name>
<proteinExistence type="predicted"/>
<sequence>MKYVQRFDFVKVWLNAQNATDASVNDLMLWESLNLYEKNEPGVVKAGLSTFSKHLWYFIEEAVTYFLFSKKLSDSEKKNAEASIKCKANEKSLPNGDPVLYHKTASTGWTEVMVDF</sequence>
<evidence type="ECO:0000313" key="1">
    <source>
        <dbReference type="EMBL" id="GBL88133.1"/>
    </source>
</evidence>
<dbReference type="Proteomes" id="UP000499080">
    <property type="component" value="Unassembled WGS sequence"/>
</dbReference>
<dbReference type="AlphaFoldDB" id="A0A4Y2B7U1"/>
<reference evidence="1 2" key="1">
    <citation type="journal article" date="2019" name="Sci. Rep.">
        <title>Orb-weaving spider Araneus ventricosus genome elucidates the spidroin gene catalogue.</title>
        <authorList>
            <person name="Kono N."/>
            <person name="Nakamura H."/>
            <person name="Ohtoshi R."/>
            <person name="Moran D.A.P."/>
            <person name="Shinohara A."/>
            <person name="Yoshida Y."/>
            <person name="Fujiwara M."/>
            <person name="Mori M."/>
            <person name="Tomita M."/>
            <person name="Arakawa K."/>
        </authorList>
    </citation>
    <scope>NUCLEOTIDE SEQUENCE [LARGE SCALE GENOMIC DNA]</scope>
</reference>
<organism evidence="1 2">
    <name type="scientific">Araneus ventricosus</name>
    <name type="common">Orbweaver spider</name>
    <name type="synonym">Epeira ventricosa</name>
    <dbReference type="NCBI Taxonomy" id="182803"/>
    <lineage>
        <taxon>Eukaryota</taxon>
        <taxon>Metazoa</taxon>
        <taxon>Ecdysozoa</taxon>
        <taxon>Arthropoda</taxon>
        <taxon>Chelicerata</taxon>
        <taxon>Arachnida</taxon>
        <taxon>Araneae</taxon>
        <taxon>Araneomorphae</taxon>
        <taxon>Entelegynae</taxon>
        <taxon>Araneoidea</taxon>
        <taxon>Araneidae</taxon>
        <taxon>Araneus</taxon>
    </lineage>
</organism>
<gene>
    <name evidence="1" type="ORF">AVEN_117739_1</name>
</gene>
<dbReference type="EMBL" id="BGPR01000058">
    <property type="protein sequence ID" value="GBL88133.1"/>
    <property type="molecule type" value="Genomic_DNA"/>
</dbReference>